<evidence type="ECO:0000313" key="2">
    <source>
        <dbReference type="Proteomes" id="UP000887577"/>
    </source>
</evidence>
<feature type="compositionally biased region" description="Polar residues" evidence="1">
    <location>
        <begin position="244"/>
        <end position="259"/>
    </location>
</feature>
<evidence type="ECO:0000313" key="3">
    <source>
        <dbReference type="WBParaSite" id="PSU_v2.g19062.t1"/>
    </source>
</evidence>
<dbReference type="Proteomes" id="UP000887577">
    <property type="component" value="Unplaced"/>
</dbReference>
<protein>
    <submittedName>
        <fullName evidence="3">Uncharacterized protein</fullName>
    </submittedName>
</protein>
<name>A0A914YFI4_9BILA</name>
<accession>A0A914YFI4</accession>
<dbReference type="WBParaSite" id="PSU_v2.g19062.t1">
    <property type="protein sequence ID" value="PSU_v2.g19062.t1"/>
    <property type="gene ID" value="PSU_v2.g19062"/>
</dbReference>
<proteinExistence type="predicted"/>
<evidence type="ECO:0000256" key="1">
    <source>
        <dbReference type="SAM" id="MobiDB-lite"/>
    </source>
</evidence>
<feature type="compositionally biased region" description="Polar residues" evidence="1">
    <location>
        <begin position="199"/>
        <end position="236"/>
    </location>
</feature>
<reference evidence="3" key="1">
    <citation type="submission" date="2022-11" db="UniProtKB">
        <authorList>
            <consortium name="WormBaseParasite"/>
        </authorList>
    </citation>
    <scope>IDENTIFICATION</scope>
</reference>
<feature type="region of interest" description="Disordered" evidence="1">
    <location>
        <begin position="160"/>
        <end position="259"/>
    </location>
</feature>
<feature type="compositionally biased region" description="Polar residues" evidence="1">
    <location>
        <begin position="161"/>
        <end position="187"/>
    </location>
</feature>
<organism evidence="2 3">
    <name type="scientific">Panagrolaimus superbus</name>
    <dbReference type="NCBI Taxonomy" id="310955"/>
    <lineage>
        <taxon>Eukaryota</taxon>
        <taxon>Metazoa</taxon>
        <taxon>Ecdysozoa</taxon>
        <taxon>Nematoda</taxon>
        <taxon>Chromadorea</taxon>
        <taxon>Rhabditida</taxon>
        <taxon>Tylenchina</taxon>
        <taxon>Panagrolaimomorpha</taxon>
        <taxon>Panagrolaimoidea</taxon>
        <taxon>Panagrolaimidae</taxon>
        <taxon>Panagrolaimus</taxon>
    </lineage>
</organism>
<keyword evidence="2" id="KW-1185">Reference proteome</keyword>
<sequence>MVEMNTDLIHQSIHLVIAGRVLRLIVDEKFSNDNKKPSMNDLDAFFQDLFKAFTIKVHNKFGEISTMTHGVWPPWRKGTSPSMSDEISMGINHILNAIQKEAFCIFDIVYGRKDEIIDFLFYLYKQRRYFGFTFSKLDAIIRSTFSSYFENLEAAIDQKAQHQNHIRNNTCSENRPLNREYSQPQTVRQHRFEQQQQQTSYPSQSRNHQSSGYSGYTNGFETHPMQQNNTQRNNGNIRDGRPFNRSNDSGLQRSRGGNY</sequence>
<dbReference type="AlphaFoldDB" id="A0A914YFI4"/>